<keyword evidence="3" id="KW-1185">Reference proteome</keyword>
<reference evidence="2 3" key="1">
    <citation type="submission" date="2020-05" db="EMBL/GenBank/DDBJ databases">
        <title>Mucilaginibacter mali sp. nov.</title>
        <authorList>
            <person name="Kim H.S."/>
            <person name="Lee K.C."/>
            <person name="Suh M.K."/>
            <person name="Kim J.-S."/>
            <person name="Han K.-I."/>
            <person name="Eom M.K."/>
            <person name="Shin Y.K."/>
            <person name="Lee J.-S."/>
        </authorList>
    </citation>
    <scope>NUCLEOTIDE SEQUENCE [LARGE SCALE GENOMIC DNA]</scope>
    <source>
        <strain evidence="2 3">G2-14</strain>
    </source>
</reference>
<protein>
    <submittedName>
        <fullName evidence="2">Glycosyltransferase</fullName>
    </submittedName>
</protein>
<dbReference type="SUPFAM" id="SSF53448">
    <property type="entry name" value="Nucleotide-diphospho-sugar transferases"/>
    <property type="match status" value="1"/>
</dbReference>
<sequence>MSSLKISIITVTFNAADTIENCIRSVISQTYPNVEYIIVDGLSTDTSLAIIDKYKKHVHHIISEPDNGIYHAMNKGISLATGDVIGMLNADDIFASNNILADVANAFTASGADIVYGDIDYIDKQSKIIRKWRSGKYKHGSFNWGWMPPHPSFYARRTLFEKLGAYRPQYGSATDYELMLRYIHTHKSPVYYLNIVMVKMLVGGVSNKSISNRFKAWRNDIKAMRNNGLLFPLFSIIWKPFRKIMQFIT</sequence>
<dbReference type="GO" id="GO:0016758">
    <property type="term" value="F:hexosyltransferase activity"/>
    <property type="evidence" value="ECO:0007669"/>
    <property type="project" value="UniProtKB-ARBA"/>
</dbReference>
<dbReference type="Proteomes" id="UP000505355">
    <property type="component" value="Chromosome"/>
</dbReference>
<dbReference type="Gene3D" id="3.90.550.10">
    <property type="entry name" value="Spore Coat Polysaccharide Biosynthesis Protein SpsA, Chain A"/>
    <property type="match status" value="1"/>
</dbReference>
<keyword evidence="2" id="KW-0808">Transferase</keyword>
<dbReference type="CDD" id="cd06433">
    <property type="entry name" value="GT_2_WfgS_like"/>
    <property type="match status" value="1"/>
</dbReference>
<dbReference type="Pfam" id="PF00535">
    <property type="entry name" value="Glycos_transf_2"/>
    <property type="match status" value="1"/>
</dbReference>
<organism evidence="2 3">
    <name type="scientific">Mucilaginibacter mali</name>
    <dbReference type="NCBI Taxonomy" id="2740462"/>
    <lineage>
        <taxon>Bacteria</taxon>
        <taxon>Pseudomonadati</taxon>
        <taxon>Bacteroidota</taxon>
        <taxon>Sphingobacteriia</taxon>
        <taxon>Sphingobacteriales</taxon>
        <taxon>Sphingobacteriaceae</taxon>
        <taxon>Mucilaginibacter</taxon>
    </lineage>
</organism>
<name>A0A7D4QBD2_9SPHI</name>
<dbReference type="EMBL" id="CP054139">
    <property type="protein sequence ID" value="QKJ30424.1"/>
    <property type="molecule type" value="Genomic_DNA"/>
</dbReference>
<evidence type="ECO:0000313" key="3">
    <source>
        <dbReference type="Proteomes" id="UP000505355"/>
    </source>
</evidence>
<dbReference type="InterPro" id="IPR001173">
    <property type="entry name" value="Glyco_trans_2-like"/>
</dbReference>
<feature type="domain" description="Glycosyltransferase 2-like" evidence="1">
    <location>
        <begin position="7"/>
        <end position="147"/>
    </location>
</feature>
<dbReference type="PANTHER" id="PTHR22916">
    <property type="entry name" value="GLYCOSYLTRANSFERASE"/>
    <property type="match status" value="1"/>
</dbReference>
<dbReference type="KEGG" id="mmab:HQ865_11875"/>
<evidence type="ECO:0000259" key="1">
    <source>
        <dbReference type="Pfam" id="PF00535"/>
    </source>
</evidence>
<accession>A0A7D4QBD2</accession>
<gene>
    <name evidence="2" type="ORF">HQ865_11875</name>
</gene>
<dbReference type="InterPro" id="IPR029044">
    <property type="entry name" value="Nucleotide-diphossugar_trans"/>
</dbReference>
<proteinExistence type="predicted"/>
<dbReference type="PANTHER" id="PTHR22916:SF3">
    <property type="entry name" value="UDP-GLCNAC:BETAGAL BETA-1,3-N-ACETYLGLUCOSAMINYLTRANSFERASE-LIKE PROTEIN 1"/>
    <property type="match status" value="1"/>
</dbReference>
<dbReference type="RefSeq" id="WP_173415099.1">
    <property type="nucleotide sequence ID" value="NZ_CP054139.1"/>
</dbReference>
<dbReference type="AlphaFoldDB" id="A0A7D4QBD2"/>
<evidence type="ECO:0000313" key="2">
    <source>
        <dbReference type="EMBL" id="QKJ30424.1"/>
    </source>
</evidence>